<gene>
    <name evidence="2" type="ORF">RU08_15555</name>
</gene>
<dbReference type="Proteomes" id="UP000032068">
    <property type="component" value="Unassembled WGS sequence"/>
</dbReference>
<feature type="compositionally biased region" description="Basic and acidic residues" evidence="1">
    <location>
        <begin position="10"/>
        <end position="21"/>
    </location>
</feature>
<organism evidence="2 3">
    <name type="scientific">Pseudomonas fulva</name>
    <dbReference type="NCBI Taxonomy" id="47880"/>
    <lineage>
        <taxon>Bacteria</taxon>
        <taxon>Pseudomonadati</taxon>
        <taxon>Pseudomonadota</taxon>
        <taxon>Gammaproteobacteria</taxon>
        <taxon>Pseudomonadales</taxon>
        <taxon>Pseudomonadaceae</taxon>
        <taxon>Pseudomonas</taxon>
    </lineage>
</organism>
<proteinExistence type="predicted"/>
<reference evidence="2 3" key="1">
    <citation type="submission" date="2014-12" db="EMBL/GenBank/DDBJ databases">
        <title>16Stimator: statistical estimation of ribosomal gene copy numbers from draft genome assemblies.</title>
        <authorList>
            <person name="Perisin M.A."/>
            <person name="Vetter M."/>
            <person name="Gilbert J.A."/>
            <person name="Bergelson J."/>
        </authorList>
    </citation>
    <scope>NUCLEOTIDE SEQUENCE [LARGE SCALE GENOMIC DNA]</scope>
    <source>
        <strain evidence="2 3">MEJ086</strain>
    </source>
</reference>
<protein>
    <submittedName>
        <fullName evidence="2">Uncharacterized protein</fullName>
    </submittedName>
</protein>
<evidence type="ECO:0000313" key="2">
    <source>
        <dbReference type="EMBL" id="KIP98424.1"/>
    </source>
</evidence>
<feature type="region of interest" description="Disordered" evidence="1">
    <location>
        <begin position="1"/>
        <end position="21"/>
    </location>
</feature>
<accession>A0A0D0KGI6</accession>
<evidence type="ECO:0000313" key="3">
    <source>
        <dbReference type="Proteomes" id="UP000032068"/>
    </source>
</evidence>
<dbReference type="EMBL" id="JXQW01000041">
    <property type="protein sequence ID" value="KIP98424.1"/>
    <property type="molecule type" value="Genomic_DNA"/>
</dbReference>
<dbReference type="AlphaFoldDB" id="A0A0D0KGI6"/>
<name>A0A0D0KGI6_9PSED</name>
<comment type="caution">
    <text evidence="2">The sequence shown here is derived from an EMBL/GenBank/DDBJ whole genome shotgun (WGS) entry which is preliminary data.</text>
</comment>
<evidence type="ECO:0000256" key="1">
    <source>
        <dbReference type="SAM" id="MobiDB-lite"/>
    </source>
</evidence>
<sequence>MKQTVLTEYTKSEKSGTTKSLGDKLGVKAESVDIDLLQAFNFKSEKFDPPQKVVKEYHFEVFHVKIKGGELQGNEIKVGDRMYCWKTLNELEQDDDTKRNNKDIIRHLRENYNDLILKVSAYNG</sequence>